<name>A0A1M2UX41_MARNT</name>
<organism evidence="1 2">
    <name type="scientific">Marinobacter nauticus</name>
    <name type="common">Marinobacter hydrocarbonoclasticus</name>
    <name type="synonym">Marinobacter aquaeolei</name>
    <dbReference type="NCBI Taxonomy" id="2743"/>
    <lineage>
        <taxon>Bacteria</taxon>
        <taxon>Pseudomonadati</taxon>
        <taxon>Pseudomonadota</taxon>
        <taxon>Gammaproteobacteria</taxon>
        <taxon>Pseudomonadales</taxon>
        <taxon>Marinobacteraceae</taxon>
        <taxon>Marinobacter</taxon>
    </lineage>
</organism>
<dbReference type="EMBL" id="MPKY01000001">
    <property type="protein sequence ID" value="OJS99850.1"/>
    <property type="molecule type" value="Genomic_DNA"/>
</dbReference>
<protein>
    <recommendedName>
        <fullName evidence="3">Sulfotransferase domain-containing protein</fullName>
    </recommendedName>
</protein>
<evidence type="ECO:0000313" key="1">
    <source>
        <dbReference type="EMBL" id="OJS99850.1"/>
    </source>
</evidence>
<keyword evidence="2" id="KW-1185">Reference proteome</keyword>
<sequence>MTAPKILLHLGLPKTATSSLQHNVLKKLHEQKRINFLGKCLDYNLETKELKLHNNKGKFIRDCAEGKISVEVARQNLADLVDPEKVNVYSDEGIMVAYPGKDNLPLSQKFKGLAKVLDGYSVQVVVTLRDPVDYLYSLYVELYPDYCSNVKSVNSINKYVDKLIYSPEDIFYESFFFDKWINDLGKSFEVSVLSFEGLARGDEREVSTWAEALGVSKDEFRHLFNSKKVNVKAKTGKEVKKIKDLKGLEIKLRLIAAQFRPIYAFLRWAYNASGLKKIFNYRFVSSKTHEYPSGSTLGRLRELLVSSARSSDKF</sequence>
<comment type="caution">
    <text evidence="1">The sequence shown here is derived from an EMBL/GenBank/DDBJ whole genome shotgun (WGS) entry which is preliminary data.</text>
</comment>
<dbReference type="InterPro" id="IPR027417">
    <property type="entry name" value="P-loop_NTPase"/>
</dbReference>
<dbReference type="SUPFAM" id="SSF52540">
    <property type="entry name" value="P-loop containing nucleoside triphosphate hydrolases"/>
    <property type="match status" value="1"/>
</dbReference>
<dbReference type="RefSeq" id="WP_072676819.1">
    <property type="nucleotide sequence ID" value="NZ_MPKY01000001.1"/>
</dbReference>
<accession>A0A1M2UX41</accession>
<dbReference type="OrthoDB" id="7866425at2"/>
<dbReference type="AlphaFoldDB" id="A0A1M2UX41"/>
<reference evidence="1" key="1">
    <citation type="submission" date="2016-11" db="EMBL/GenBank/DDBJ databases">
        <title>Draft Genome Sequence of Marinobacter hydrocarbonoclasticus strain STW2, a polyaromatic aromatic hydrocarbon degrading and denitrifying bacterium from rhizosphere of Seagrass Enhalus acodoides.</title>
        <authorList>
            <person name="Ling J."/>
            <person name="Dong J."/>
        </authorList>
    </citation>
    <scope>NUCLEOTIDE SEQUENCE [LARGE SCALE GENOMIC DNA]</scope>
    <source>
        <strain evidence="1">STW2</strain>
    </source>
</reference>
<dbReference type="Gene3D" id="3.40.50.300">
    <property type="entry name" value="P-loop containing nucleotide triphosphate hydrolases"/>
    <property type="match status" value="1"/>
</dbReference>
<evidence type="ECO:0008006" key="3">
    <source>
        <dbReference type="Google" id="ProtNLM"/>
    </source>
</evidence>
<evidence type="ECO:0000313" key="2">
    <source>
        <dbReference type="Proteomes" id="UP000183986"/>
    </source>
</evidence>
<gene>
    <name evidence="1" type="ORF">BEE62_06965</name>
</gene>
<dbReference type="Proteomes" id="UP000183986">
    <property type="component" value="Unassembled WGS sequence"/>
</dbReference>
<proteinExistence type="predicted"/>